<organism evidence="1 2">
    <name type="scientific">Dillenia turbinata</name>
    <dbReference type="NCBI Taxonomy" id="194707"/>
    <lineage>
        <taxon>Eukaryota</taxon>
        <taxon>Viridiplantae</taxon>
        <taxon>Streptophyta</taxon>
        <taxon>Embryophyta</taxon>
        <taxon>Tracheophyta</taxon>
        <taxon>Spermatophyta</taxon>
        <taxon>Magnoliopsida</taxon>
        <taxon>eudicotyledons</taxon>
        <taxon>Gunneridae</taxon>
        <taxon>Pentapetalae</taxon>
        <taxon>Dilleniales</taxon>
        <taxon>Dilleniaceae</taxon>
        <taxon>Dillenia</taxon>
    </lineage>
</organism>
<evidence type="ECO:0000313" key="1">
    <source>
        <dbReference type="EMBL" id="KAK6936937.1"/>
    </source>
</evidence>
<reference evidence="1 2" key="1">
    <citation type="submission" date="2023-12" db="EMBL/GenBank/DDBJ databases">
        <title>A high-quality genome assembly for Dillenia turbinata (Dilleniales).</title>
        <authorList>
            <person name="Chanderbali A."/>
        </authorList>
    </citation>
    <scope>NUCLEOTIDE SEQUENCE [LARGE SCALE GENOMIC DNA]</scope>
    <source>
        <strain evidence="1">LSX21</strain>
        <tissue evidence="1">Leaf</tissue>
    </source>
</reference>
<dbReference type="Pfam" id="PF14009">
    <property type="entry name" value="PADRE"/>
    <property type="match status" value="1"/>
</dbReference>
<dbReference type="PANTHER" id="PTHR33052">
    <property type="entry name" value="DUF4228 DOMAIN PROTEIN-RELATED"/>
    <property type="match status" value="1"/>
</dbReference>
<evidence type="ECO:0000313" key="2">
    <source>
        <dbReference type="Proteomes" id="UP001370490"/>
    </source>
</evidence>
<accession>A0AAN8VWA3</accession>
<keyword evidence="2" id="KW-1185">Reference proteome</keyword>
<protein>
    <submittedName>
        <fullName evidence="1">PADRE domain</fullName>
    </submittedName>
</protein>
<sequence>MFEFPDRLVCHADSFFIGQRIPALSIDDQLCAGQTYFILPIDRFACNILSVSSLAALSTSPKPRPINFSDCPFEYIKNSNGRLLIKLVPESITKLITNTDKTACDGNKLKRHYEQLVGSGEHLWSPKLETISEHKIRISSSVFTNGWKKLHTNDDG</sequence>
<name>A0AAN8VWA3_9MAGN</name>
<dbReference type="Proteomes" id="UP001370490">
    <property type="component" value="Unassembled WGS sequence"/>
</dbReference>
<comment type="caution">
    <text evidence="1">The sequence shown here is derived from an EMBL/GenBank/DDBJ whole genome shotgun (WGS) entry which is preliminary data.</text>
</comment>
<proteinExistence type="predicted"/>
<dbReference type="AlphaFoldDB" id="A0AAN8VWA3"/>
<dbReference type="InterPro" id="IPR025322">
    <property type="entry name" value="PADRE_dom"/>
</dbReference>
<gene>
    <name evidence="1" type="ORF">RJ641_033967</name>
</gene>
<dbReference type="EMBL" id="JBAMMX010000007">
    <property type="protein sequence ID" value="KAK6936937.1"/>
    <property type="molecule type" value="Genomic_DNA"/>
</dbReference>